<comment type="caution">
    <text evidence="1">The sequence shown here is derived from an EMBL/GenBank/DDBJ whole genome shotgun (WGS) entry which is preliminary data.</text>
</comment>
<protein>
    <submittedName>
        <fullName evidence="1">Uncharacterized protein</fullName>
    </submittedName>
</protein>
<sequence length="61" mass="7179">MIRTQTTDYELIVAYQTLIEGLKKRISKTGVDDIKQLSHDFRQLYATEMKLFQLQTRSDQA</sequence>
<evidence type="ECO:0000313" key="2">
    <source>
        <dbReference type="Proteomes" id="UP000198414"/>
    </source>
</evidence>
<dbReference type="AlphaFoldDB" id="A0A1Z5IZH7"/>
<organism evidence="1 2">
    <name type="scientific">Secundilactobacillus pentosiphilus</name>
    <dbReference type="NCBI Taxonomy" id="1714682"/>
    <lineage>
        <taxon>Bacteria</taxon>
        <taxon>Bacillati</taxon>
        <taxon>Bacillota</taxon>
        <taxon>Bacilli</taxon>
        <taxon>Lactobacillales</taxon>
        <taxon>Lactobacillaceae</taxon>
        <taxon>Secundilactobacillus</taxon>
    </lineage>
</organism>
<dbReference type="Proteomes" id="UP000198414">
    <property type="component" value="Unassembled WGS sequence"/>
</dbReference>
<gene>
    <name evidence="1" type="ORF">IWT25_02521</name>
</gene>
<dbReference type="RefSeq" id="WP_089122058.1">
    <property type="nucleotide sequence ID" value="NZ_BCMI01000042.1"/>
</dbReference>
<evidence type="ECO:0000313" key="1">
    <source>
        <dbReference type="EMBL" id="GAX07173.1"/>
    </source>
</evidence>
<name>A0A1Z5IZH7_9LACO</name>
<proteinExistence type="predicted"/>
<dbReference type="EMBL" id="BCMI01000042">
    <property type="protein sequence ID" value="GAX07173.1"/>
    <property type="molecule type" value="Genomic_DNA"/>
</dbReference>
<accession>A0A1Z5IZH7</accession>
<reference evidence="1 2" key="1">
    <citation type="submission" date="2015-11" db="EMBL/GenBank/DDBJ databases">
        <title>Draft genome sequences of new species of the genus Lactobacillus isolated from orchardgrass silage.</title>
        <authorList>
            <person name="Tohno M."/>
            <person name="Tanizawa Y."/>
            <person name="Arita M."/>
        </authorList>
    </citation>
    <scope>NUCLEOTIDE SEQUENCE [LARGE SCALE GENOMIC DNA]</scope>
    <source>
        <strain evidence="1 2">IWT25</strain>
    </source>
</reference>